<dbReference type="GO" id="GO:0016712">
    <property type="term" value="F:oxidoreductase activity, acting on paired donors, with incorporation or reduction of molecular oxygen, reduced flavin or flavoprotein as one donor, and incorporation of one atom of oxygen"/>
    <property type="evidence" value="ECO:0007669"/>
    <property type="project" value="TreeGrafter"/>
</dbReference>
<evidence type="ECO:0000256" key="3">
    <source>
        <dbReference type="ARBA" id="ARBA00022723"/>
    </source>
</evidence>
<accession>A0AAE1DK70</accession>
<dbReference type="PRINTS" id="PR00463">
    <property type="entry name" value="EP450I"/>
</dbReference>
<comment type="caution">
    <text evidence="9">The sequence shown here is derived from an EMBL/GenBank/DDBJ whole genome shotgun (WGS) entry which is preliminary data.</text>
</comment>
<dbReference type="FunFam" id="1.10.630.10:FF:000036">
    <property type="entry name" value="CYtochrome P450 family"/>
    <property type="match status" value="1"/>
</dbReference>
<dbReference type="GO" id="GO:0006805">
    <property type="term" value="P:xenobiotic metabolic process"/>
    <property type="evidence" value="ECO:0007669"/>
    <property type="project" value="TreeGrafter"/>
</dbReference>
<dbReference type="PROSITE" id="PS00086">
    <property type="entry name" value="CYTOCHROME_P450"/>
    <property type="match status" value="1"/>
</dbReference>
<reference evidence="9" key="1">
    <citation type="journal article" date="2023" name="G3 (Bethesda)">
        <title>A reference genome for the long-term kleptoplast-retaining sea slug Elysia crispata morphotype clarki.</title>
        <authorList>
            <person name="Eastman K.E."/>
            <person name="Pendleton A.L."/>
            <person name="Shaikh M.A."/>
            <person name="Suttiyut T."/>
            <person name="Ogas R."/>
            <person name="Tomko P."/>
            <person name="Gavelis G."/>
            <person name="Widhalm J.R."/>
            <person name="Wisecaver J.H."/>
        </authorList>
    </citation>
    <scope>NUCLEOTIDE SEQUENCE</scope>
    <source>
        <strain evidence="9">ECLA1</strain>
    </source>
</reference>
<dbReference type="AlphaFoldDB" id="A0AAE1DK70"/>
<keyword evidence="3 7" id="KW-0479">Metal-binding</keyword>
<evidence type="ECO:0000256" key="4">
    <source>
        <dbReference type="ARBA" id="ARBA00023002"/>
    </source>
</evidence>
<dbReference type="PANTHER" id="PTHR24300:SF375">
    <property type="entry name" value="CYTOCHROME P450 FAMILY"/>
    <property type="match status" value="1"/>
</dbReference>
<evidence type="ECO:0000313" key="10">
    <source>
        <dbReference type="Proteomes" id="UP001283361"/>
    </source>
</evidence>
<dbReference type="GO" id="GO:0006082">
    <property type="term" value="P:organic acid metabolic process"/>
    <property type="evidence" value="ECO:0007669"/>
    <property type="project" value="TreeGrafter"/>
</dbReference>
<dbReference type="PANTHER" id="PTHR24300">
    <property type="entry name" value="CYTOCHROME P450 508A4-RELATED"/>
    <property type="match status" value="1"/>
</dbReference>
<evidence type="ECO:0000256" key="7">
    <source>
        <dbReference type="PIRSR" id="PIRSR602401-1"/>
    </source>
</evidence>
<evidence type="ECO:0000256" key="2">
    <source>
        <dbReference type="ARBA" id="ARBA00010617"/>
    </source>
</evidence>
<evidence type="ECO:0000256" key="1">
    <source>
        <dbReference type="ARBA" id="ARBA00001971"/>
    </source>
</evidence>
<dbReference type="InterPro" id="IPR001128">
    <property type="entry name" value="Cyt_P450"/>
</dbReference>
<feature type="binding site" description="axial binding residue" evidence="7">
    <location>
        <position position="496"/>
    </location>
    <ligand>
        <name>heme</name>
        <dbReference type="ChEBI" id="CHEBI:30413"/>
    </ligand>
    <ligandPart>
        <name>Fe</name>
        <dbReference type="ChEBI" id="CHEBI:18248"/>
    </ligandPart>
</feature>
<dbReference type="InterPro" id="IPR050182">
    <property type="entry name" value="Cytochrome_P450_fam2"/>
</dbReference>
<dbReference type="SUPFAM" id="SSF48264">
    <property type="entry name" value="Cytochrome P450"/>
    <property type="match status" value="1"/>
</dbReference>
<evidence type="ECO:0000256" key="6">
    <source>
        <dbReference type="ARBA" id="ARBA00023033"/>
    </source>
</evidence>
<dbReference type="GO" id="GO:0005737">
    <property type="term" value="C:cytoplasm"/>
    <property type="evidence" value="ECO:0007669"/>
    <property type="project" value="TreeGrafter"/>
</dbReference>
<dbReference type="EMBL" id="JAWDGP010003518">
    <property type="protein sequence ID" value="KAK3773656.1"/>
    <property type="molecule type" value="Genomic_DNA"/>
</dbReference>
<sequence>MTPILVGRLLRLEASVYLRQQVFYHCKRRISNQHQPAFCTSCREDTMLTYLPSAMNTPWFLAGGALALLVYCAWSKTRLKYGGFNIPPFPAPPKPFIGHILLLKGDILENCAWMRKKAGDIFSLNIAGTHMIVVNGLENLRHVLLKNGEATADRPIDLCSQYLKEDNHGLMSSRGPNWKEQRTISLTILREFGMGKDIMAKKTEVEVQIFLDKLASFHGKPCGNLLLLTNAAVCNVVCSIIVGDRFEYDDEYFKRVIKNLNAFVSKMPSIWILFAATFFKHLPGDLFGLKEWKSSVDDMNENFSKYQINRIKTEFNPNDEPENFIAAYLRDMNKKKERGIPTYLDEPNLISNIKSLFLAGTETVSTTITWCVLFCLHHPETQEKVYEEIKSHVGTARTPNKSDIPNLRYLSAVIRETQRLGGVAYMLNRLVTENFEMQGYLIPKDSQLLLNLNSALQDGDTWENSHKFCPERFLDASGQLIKPSEFLPFGLGRRSCPGEALARMELDLFLASMFQRFRFEPEDPAAELPPLKGVSMLTFTPMPYKVRFVDRH</sequence>
<gene>
    <name evidence="9" type="ORF">RRG08_001386</name>
</gene>
<dbReference type="InterPro" id="IPR017972">
    <property type="entry name" value="Cyt_P450_CS"/>
</dbReference>
<evidence type="ECO:0008006" key="11">
    <source>
        <dbReference type="Google" id="ProtNLM"/>
    </source>
</evidence>
<comment type="cofactor">
    <cofactor evidence="1 7">
        <name>heme</name>
        <dbReference type="ChEBI" id="CHEBI:30413"/>
    </cofactor>
</comment>
<keyword evidence="4 8" id="KW-0560">Oxidoreductase</keyword>
<dbReference type="Pfam" id="PF00067">
    <property type="entry name" value="p450"/>
    <property type="match status" value="1"/>
</dbReference>
<keyword evidence="10" id="KW-1185">Reference proteome</keyword>
<dbReference type="PRINTS" id="PR00385">
    <property type="entry name" value="P450"/>
</dbReference>
<dbReference type="GO" id="GO:0020037">
    <property type="term" value="F:heme binding"/>
    <property type="evidence" value="ECO:0007669"/>
    <property type="project" value="InterPro"/>
</dbReference>
<evidence type="ECO:0000256" key="5">
    <source>
        <dbReference type="ARBA" id="ARBA00023004"/>
    </source>
</evidence>
<dbReference type="Proteomes" id="UP001283361">
    <property type="component" value="Unassembled WGS sequence"/>
</dbReference>
<keyword evidence="5 7" id="KW-0408">Iron</keyword>
<dbReference type="InterPro" id="IPR036396">
    <property type="entry name" value="Cyt_P450_sf"/>
</dbReference>
<evidence type="ECO:0000313" key="9">
    <source>
        <dbReference type="EMBL" id="KAK3773656.1"/>
    </source>
</evidence>
<protein>
    <recommendedName>
        <fullName evidence="11">Cytochrome P450</fullName>
    </recommendedName>
</protein>
<dbReference type="GO" id="GO:0005506">
    <property type="term" value="F:iron ion binding"/>
    <property type="evidence" value="ECO:0007669"/>
    <property type="project" value="InterPro"/>
</dbReference>
<name>A0AAE1DK70_9GAST</name>
<comment type="similarity">
    <text evidence="2 8">Belongs to the cytochrome P450 family.</text>
</comment>
<dbReference type="Gene3D" id="1.10.630.10">
    <property type="entry name" value="Cytochrome P450"/>
    <property type="match status" value="1"/>
</dbReference>
<evidence type="ECO:0000256" key="8">
    <source>
        <dbReference type="RuleBase" id="RU000461"/>
    </source>
</evidence>
<dbReference type="InterPro" id="IPR002401">
    <property type="entry name" value="Cyt_P450_E_grp-I"/>
</dbReference>
<keyword evidence="6 8" id="KW-0503">Monooxygenase</keyword>
<organism evidence="9 10">
    <name type="scientific">Elysia crispata</name>
    <name type="common">lettuce slug</name>
    <dbReference type="NCBI Taxonomy" id="231223"/>
    <lineage>
        <taxon>Eukaryota</taxon>
        <taxon>Metazoa</taxon>
        <taxon>Spiralia</taxon>
        <taxon>Lophotrochozoa</taxon>
        <taxon>Mollusca</taxon>
        <taxon>Gastropoda</taxon>
        <taxon>Heterobranchia</taxon>
        <taxon>Euthyneura</taxon>
        <taxon>Panpulmonata</taxon>
        <taxon>Sacoglossa</taxon>
        <taxon>Placobranchoidea</taxon>
        <taxon>Plakobranchidae</taxon>
        <taxon>Elysia</taxon>
    </lineage>
</organism>
<proteinExistence type="inferred from homology"/>
<keyword evidence="7 8" id="KW-0349">Heme</keyword>